<evidence type="ECO:0000256" key="1">
    <source>
        <dbReference type="SAM" id="Phobius"/>
    </source>
</evidence>
<dbReference type="InParanoid" id="A0A165GMG4"/>
<gene>
    <name evidence="2" type="ORF">EXIGLDRAFT_114084</name>
</gene>
<sequence>MGMLAPLPLALALALFKHSPPLLLLVSFGLAIVRMCMLLLLGRRIVMLRRRGRGRRHDGRSAPLLPVPVRRARALSRRGVRIRTRRRRGMRLASLALRRRRGRRGVIVSRMRGMLVVHRLRRGRGRRRLVVMVRVVRGRGRAVVVPRRRRGRVLMMVMRRGRGRCVRVRVVGARRRTGAPTASVLCVVLRRRGRVQRDGRGPRSGRGGGERGDERLEIRDLAPELVVLRARNELFERLDDVPLALVAVPTTQTGSTRMVPVALDLAPLALCWPCQRGKRRRRANAPVQLNAWRLRFFLGWSPFAPFCSPFAFTLPPC</sequence>
<name>A0A165GMG4_EXIGL</name>
<keyword evidence="1" id="KW-1133">Transmembrane helix</keyword>
<proteinExistence type="predicted"/>
<reference evidence="2 3" key="1">
    <citation type="journal article" date="2016" name="Mol. Biol. Evol.">
        <title>Comparative Genomics of Early-Diverging Mushroom-Forming Fungi Provides Insights into the Origins of Lignocellulose Decay Capabilities.</title>
        <authorList>
            <person name="Nagy L.G."/>
            <person name="Riley R."/>
            <person name="Tritt A."/>
            <person name="Adam C."/>
            <person name="Daum C."/>
            <person name="Floudas D."/>
            <person name="Sun H."/>
            <person name="Yadav J.S."/>
            <person name="Pangilinan J."/>
            <person name="Larsson K.H."/>
            <person name="Matsuura K."/>
            <person name="Barry K."/>
            <person name="Labutti K."/>
            <person name="Kuo R."/>
            <person name="Ohm R.A."/>
            <person name="Bhattacharya S.S."/>
            <person name="Shirouzu T."/>
            <person name="Yoshinaga Y."/>
            <person name="Martin F.M."/>
            <person name="Grigoriev I.V."/>
            <person name="Hibbett D.S."/>
        </authorList>
    </citation>
    <scope>NUCLEOTIDE SEQUENCE [LARGE SCALE GENOMIC DNA]</scope>
    <source>
        <strain evidence="2 3">HHB12029</strain>
    </source>
</reference>
<dbReference type="EMBL" id="KV426042">
    <property type="protein sequence ID" value="KZV90735.1"/>
    <property type="molecule type" value="Genomic_DNA"/>
</dbReference>
<accession>A0A165GMG4</accession>
<evidence type="ECO:0000313" key="3">
    <source>
        <dbReference type="Proteomes" id="UP000077266"/>
    </source>
</evidence>
<dbReference type="AlphaFoldDB" id="A0A165GMG4"/>
<keyword evidence="1" id="KW-0472">Membrane</keyword>
<protein>
    <submittedName>
        <fullName evidence="2">Uncharacterized protein</fullName>
    </submittedName>
</protein>
<evidence type="ECO:0000313" key="2">
    <source>
        <dbReference type="EMBL" id="KZV90735.1"/>
    </source>
</evidence>
<feature type="transmembrane region" description="Helical" evidence="1">
    <location>
        <begin position="26"/>
        <end position="46"/>
    </location>
</feature>
<organism evidence="2 3">
    <name type="scientific">Exidia glandulosa HHB12029</name>
    <dbReference type="NCBI Taxonomy" id="1314781"/>
    <lineage>
        <taxon>Eukaryota</taxon>
        <taxon>Fungi</taxon>
        <taxon>Dikarya</taxon>
        <taxon>Basidiomycota</taxon>
        <taxon>Agaricomycotina</taxon>
        <taxon>Agaricomycetes</taxon>
        <taxon>Auriculariales</taxon>
        <taxon>Exidiaceae</taxon>
        <taxon>Exidia</taxon>
    </lineage>
</organism>
<keyword evidence="3" id="KW-1185">Reference proteome</keyword>
<dbReference type="Proteomes" id="UP000077266">
    <property type="component" value="Unassembled WGS sequence"/>
</dbReference>
<keyword evidence="1" id="KW-0812">Transmembrane</keyword>